<keyword evidence="3" id="KW-1185">Reference proteome</keyword>
<sequence length="222" mass="23366">MRVKSFENLLSNGAFFFCYRSIDATNTHTPHPLSPSPPQLSSSLFKHNGLPPASNATASICATSSKGIPVYTTATESPESPPTLSFEASTTSTTTRQTPATPTSEESATATNSPQPPATPTAEASATTTAKKDGPASAEAATATAASGTRPSSTTGASATKPAPHRYHRRVRLPRRPSPPRIPRGGTVLLHQEEKEEDGRQKRSRGRGGLCACPRDCRSRTP</sequence>
<name>A0A4S8JZB9_MUSBA</name>
<dbReference type="EMBL" id="PYDT01000003">
    <property type="protein sequence ID" value="THU67702.1"/>
    <property type="molecule type" value="Genomic_DNA"/>
</dbReference>
<feature type="compositionally biased region" description="Basic residues" evidence="1">
    <location>
        <begin position="163"/>
        <end position="175"/>
    </location>
</feature>
<evidence type="ECO:0000313" key="2">
    <source>
        <dbReference type="EMBL" id="THU67702.1"/>
    </source>
</evidence>
<organism evidence="2 3">
    <name type="scientific">Musa balbisiana</name>
    <name type="common">Banana</name>
    <dbReference type="NCBI Taxonomy" id="52838"/>
    <lineage>
        <taxon>Eukaryota</taxon>
        <taxon>Viridiplantae</taxon>
        <taxon>Streptophyta</taxon>
        <taxon>Embryophyta</taxon>
        <taxon>Tracheophyta</taxon>
        <taxon>Spermatophyta</taxon>
        <taxon>Magnoliopsida</taxon>
        <taxon>Liliopsida</taxon>
        <taxon>Zingiberales</taxon>
        <taxon>Musaceae</taxon>
        <taxon>Musa</taxon>
    </lineage>
</organism>
<accession>A0A4S8JZB9</accession>
<comment type="caution">
    <text evidence="2">The sequence shown here is derived from an EMBL/GenBank/DDBJ whole genome shotgun (WGS) entry which is preliminary data.</text>
</comment>
<feature type="region of interest" description="Disordered" evidence="1">
    <location>
        <begin position="72"/>
        <end position="222"/>
    </location>
</feature>
<reference evidence="2 3" key="1">
    <citation type="journal article" date="2019" name="Nat. Plants">
        <title>Genome sequencing of Musa balbisiana reveals subgenome evolution and function divergence in polyploid bananas.</title>
        <authorList>
            <person name="Yao X."/>
        </authorList>
    </citation>
    <scope>NUCLEOTIDE SEQUENCE [LARGE SCALE GENOMIC DNA]</scope>
    <source>
        <strain evidence="3">cv. DH-PKW</strain>
        <tissue evidence="2">Leaves</tissue>
    </source>
</reference>
<dbReference type="Proteomes" id="UP000317650">
    <property type="component" value="Chromosome 5"/>
</dbReference>
<evidence type="ECO:0000256" key="1">
    <source>
        <dbReference type="SAM" id="MobiDB-lite"/>
    </source>
</evidence>
<protein>
    <submittedName>
        <fullName evidence="2">Uncharacterized protein</fullName>
    </submittedName>
</protein>
<feature type="compositionally biased region" description="Low complexity" evidence="1">
    <location>
        <begin position="72"/>
        <end position="113"/>
    </location>
</feature>
<gene>
    <name evidence="2" type="ORF">C4D60_Mb05t27500</name>
</gene>
<evidence type="ECO:0000313" key="3">
    <source>
        <dbReference type="Proteomes" id="UP000317650"/>
    </source>
</evidence>
<feature type="compositionally biased region" description="Basic and acidic residues" evidence="1">
    <location>
        <begin position="191"/>
        <end position="201"/>
    </location>
</feature>
<dbReference type="AlphaFoldDB" id="A0A4S8JZB9"/>
<feature type="region of interest" description="Disordered" evidence="1">
    <location>
        <begin position="28"/>
        <end position="48"/>
    </location>
</feature>
<feature type="compositionally biased region" description="Low complexity" evidence="1">
    <location>
        <begin position="120"/>
        <end position="160"/>
    </location>
</feature>
<proteinExistence type="predicted"/>